<sequence length="105" mass="10633">MQSQFVSQGQSNTTTASSTTKVDPLSSLVSSGAITQTQSDAVKSALQAAHKGHSGEGAAAKSDPLDSLVTDGTITQDQENAITSALQSAMQSQSNSGSSTRTTKT</sequence>
<reference evidence="3" key="1">
    <citation type="submission" date="2018-02" db="EMBL/GenBank/DDBJ databases">
        <authorList>
            <person name="Hausmann B."/>
        </authorList>
    </citation>
    <scope>NUCLEOTIDE SEQUENCE [LARGE SCALE GENOMIC DNA]</scope>
    <source>
        <strain evidence="3">Peat soil MAG SbF1</strain>
    </source>
</reference>
<dbReference type="OrthoDB" id="1797287at2"/>
<evidence type="ECO:0000313" key="2">
    <source>
        <dbReference type="EMBL" id="SPF37205.1"/>
    </source>
</evidence>
<dbReference type="Proteomes" id="UP000238916">
    <property type="component" value="Unassembled WGS sequence"/>
</dbReference>
<dbReference type="AlphaFoldDB" id="A0A2U3KC18"/>
<organism evidence="2 3">
    <name type="scientific">Candidatus Desulfosporosinus infrequens</name>
    <dbReference type="NCBI Taxonomy" id="2043169"/>
    <lineage>
        <taxon>Bacteria</taxon>
        <taxon>Bacillati</taxon>
        <taxon>Bacillota</taxon>
        <taxon>Clostridia</taxon>
        <taxon>Eubacteriales</taxon>
        <taxon>Desulfitobacteriaceae</taxon>
        <taxon>Desulfosporosinus</taxon>
    </lineage>
</organism>
<dbReference type="EMBL" id="OMOF01000086">
    <property type="protein sequence ID" value="SPF37205.1"/>
    <property type="molecule type" value="Genomic_DNA"/>
</dbReference>
<feature type="region of interest" description="Disordered" evidence="1">
    <location>
        <begin position="1"/>
        <end position="24"/>
    </location>
</feature>
<name>A0A2U3KC18_9FIRM</name>
<protein>
    <submittedName>
        <fullName evidence="2">Uncharacterized protein</fullName>
    </submittedName>
</protein>
<accession>A0A2U3KC18</accession>
<feature type="compositionally biased region" description="Low complexity" evidence="1">
    <location>
        <begin position="87"/>
        <end position="99"/>
    </location>
</feature>
<gene>
    <name evidence="2" type="ORF">SBF1_1760001</name>
</gene>
<evidence type="ECO:0000256" key="1">
    <source>
        <dbReference type="SAM" id="MobiDB-lite"/>
    </source>
</evidence>
<feature type="region of interest" description="Disordered" evidence="1">
    <location>
        <begin position="45"/>
        <end position="105"/>
    </location>
</feature>
<proteinExistence type="predicted"/>
<feature type="compositionally biased region" description="Polar residues" evidence="1">
    <location>
        <begin position="70"/>
        <end position="86"/>
    </location>
</feature>
<evidence type="ECO:0000313" key="3">
    <source>
        <dbReference type="Proteomes" id="UP000238916"/>
    </source>
</evidence>